<gene>
    <name evidence="3" type="ORF">XYCOK13_08830</name>
</gene>
<keyword evidence="4" id="KW-1185">Reference proteome</keyword>
<proteinExistence type="predicted"/>
<dbReference type="Gene3D" id="3.30.470.20">
    <property type="entry name" value="ATP-grasp fold, B domain"/>
    <property type="match status" value="1"/>
</dbReference>
<protein>
    <submittedName>
        <fullName evidence="3">ATP-grasp domain-containing protein</fullName>
    </submittedName>
</protein>
<reference evidence="3" key="1">
    <citation type="submission" date="2021-04" db="EMBL/GenBank/DDBJ databases">
        <title>Draft genome sequence of Xylanibacillus composti strain K13.</title>
        <authorList>
            <person name="Uke A."/>
            <person name="Chhe C."/>
            <person name="Baramee S."/>
            <person name="Kosugi A."/>
        </authorList>
    </citation>
    <scope>NUCLEOTIDE SEQUENCE</scope>
    <source>
        <strain evidence="3">K13</strain>
    </source>
</reference>
<dbReference type="PROSITE" id="PS50975">
    <property type="entry name" value="ATP_GRASP"/>
    <property type="match status" value="1"/>
</dbReference>
<dbReference type="GO" id="GO:0005737">
    <property type="term" value="C:cytoplasm"/>
    <property type="evidence" value="ECO:0007669"/>
    <property type="project" value="TreeGrafter"/>
</dbReference>
<dbReference type="Proteomes" id="UP000677918">
    <property type="component" value="Unassembled WGS sequence"/>
</dbReference>
<dbReference type="Pfam" id="PF08443">
    <property type="entry name" value="RimK"/>
    <property type="match status" value="1"/>
</dbReference>
<feature type="domain" description="ATP-grasp" evidence="2">
    <location>
        <begin position="122"/>
        <end position="299"/>
    </location>
</feature>
<keyword evidence="1" id="KW-0067">ATP-binding</keyword>
<name>A0A8J4M123_9BACL</name>
<dbReference type="EMBL" id="BOVK01000012">
    <property type="protein sequence ID" value="GIQ68059.1"/>
    <property type="molecule type" value="Genomic_DNA"/>
</dbReference>
<evidence type="ECO:0000259" key="2">
    <source>
        <dbReference type="PROSITE" id="PS50975"/>
    </source>
</evidence>
<evidence type="ECO:0000256" key="1">
    <source>
        <dbReference type="PROSITE-ProRule" id="PRU00409"/>
    </source>
</evidence>
<dbReference type="PANTHER" id="PTHR21621:SF0">
    <property type="entry name" value="BETA-CITRYLGLUTAMATE SYNTHASE B-RELATED"/>
    <property type="match status" value="1"/>
</dbReference>
<dbReference type="InterPro" id="IPR013651">
    <property type="entry name" value="ATP-grasp_RimK-type"/>
</dbReference>
<dbReference type="GO" id="GO:0005524">
    <property type="term" value="F:ATP binding"/>
    <property type="evidence" value="ECO:0007669"/>
    <property type="project" value="UniProtKB-UniRule"/>
</dbReference>
<evidence type="ECO:0000313" key="3">
    <source>
        <dbReference type="EMBL" id="GIQ68059.1"/>
    </source>
</evidence>
<sequence length="387" mass="43117">MMTIVVMNPANDIHCQYMIAQLQKRGIPYAELGSPLQHDYALLNDQLLYDGKPLPPVQAVYFRGVLTHNPDPLANADAGKRLIDNMQFAARVEVVQSWLGIMAASGVAVLNQPGNRAKYVQLHTLQQAGLPLPETCITSSPEIARQFIRKVGKAVCKPIRGGSYCRKVDASMQERLDLIAAEPVILQEEIPGEDVRVNMLDGEVISAHVIHTAAGTLDYRTDPDYGSGMAEYELIALPEEVAAVCRKAANCLGLRFTGIDLRRNGNSYVLLECNSMPAYMDVELKTGAPITAALIDAMLAARPASLSATSHFRFESAAKPAIRRGETFFHYDDVVRKWQQQTARQQQRQLLAMNEEQIEQWHRQTGKRVSFMEVEMQEGQPRVVRLF</sequence>
<dbReference type="GO" id="GO:0016879">
    <property type="term" value="F:ligase activity, forming carbon-nitrogen bonds"/>
    <property type="evidence" value="ECO:0007669"/>
    <property type="project" value="TreeGrafter"/>
</dbReference>
<accession>A0A8J4M123</accession>
<dbReference type="RefSeq" id="WP_213410679.1">
    <property type="nucleotide sequence ID" value="NZ_BOVK01000012.1"/>
</dbReference>
<dbReference type="InterPro" id="IPR011761">
    <property type="entry name" value="ATP-grasp"/>
</dbReference>
<organism evidence="3 4">
    <name type="scientific">Xylanibacillus composti</name>
    <dbReference type="NCBI Taxonomy" id="1572762"/>
    <lineage>
        <taxon>Bacteria</taxon>
        <taxon>Bacillati</taxon>
        <taxon>Bacillota</taxon>
        <taxon>Bacilli</taxon>
        <taxon>Bacillales</taxon>
        <taxon>Paenibacillaceae</taxon>
        <taxon>Xylanibacillus</taxon>
    </lineage>
</organism>
<dbReference type="GO" id="GO:0046872">
    <property type="term" value="F:metal ion binding"/>
    <property type="evidence" value="ECO:0007669"/>
    <property type="project" value="InterPro"/>
</dbReference>
<dbReference type="SUPFAM" id="SSF56059">
    <property type="entry name" value="Glutathione synthetase ATP-binding domain-like"/>
    <property type="match status" value="1"/>
</dbReference>
<dbReference type="PANTHER" id="PTHR21621">
    <property type="entry name" value="RIBOSOMAL PROTEIN S6 MODIFICATION PROTEIN"/>
    <property type="match status" value="1"/>
</dbReference>
<keyword evidence="1" id="KW-0547">Nucleotide-binding</keyword>
<dbReference type="AlphaFoldDB" id="A0A8J4M123"/>
<evidence type="ECO:0000313" key="4">
    <source>
        <dbReference type="Proteomes" id="UP000677918"/>
    </source>
</evidence>
<comment type="caution">
    <text evidence="3">The sequence shown here is derived from an EMBL/GenBank/DDBJ whole genome shotgun (WGS) entry which is preliminary data.</text>
</comment>